<reference evidence="1" key="1">
    <citation type="submission" date="2020-02" db="EMBL/GenBank/DDBJ databases">
        <authorList>
            <person name="Meier V. D."/>
        </authorList>
    </citation>
    <scope>NUCLEOTIDE SEQUENCE</scope>
    <source>
        <strain evidence="1">AVDCRST_MAG49</strain>
    </source>
</reference>
<dbReference type="EMBL" id="CADCWG010000008">
    <property type="protein sequence ID" value="CAA9533905.1"/>
    <property type="molecule type" value="Genomic_DNA"/>
</dbReference>
<organism evidence="1">
    <name type="scientific">uncultured Thermomicrobiales bacterium</name>
    <dbReference type="NCBI Taxonomy" id="1645740"/>
    <lineage>
        <taxon>Bacteria</taxon>
        <taxon>Pseudomonadati</taxon>
        <taxon>Thermomicrobiota</taxon>
        <taxon>Thermomicrobia</taxon>
        <taxon>Thermomicrobiales</taxon>
        <taxon>environmental samples</taxon>
    </lineage>
</organism>
<accession>A0A6J4TYR5</accession>
<protein>
    <submittedName>
        <fullName evidence="1">Uncharacterized protein</fullName>
    </submittedName>
</protein>
<sequence length="80" mass="8705">MAVDEKRSSERVTGVSNVAYNLTALFHNKLEAIAALQTYQSDAEAAGDSEVQQLLQQLQQTAQSEVQQIRGLLAQRLGSS</sequence>
<evidence type="ECO:0000313" key="1">
    <source>
        <dbReference type="EMBL" id="CAA9533905.1"/>
    </source>
</evidence>
<proteinExistence type="predicted"/>
<name>A0A6J4TYR5_9BACT</name>
<gene>
    <name evidence="1" type="ORF">AVDCRST_MAG49-106</name>
</gene>
<dbReference type="AlphaFoldDB" id="A0A6J4TYR5"/>